<comment type="function">
    <text evidence="3">Flagellin is the subunit protein which polymerizes to form the filaments of bacterial flagella.</text>
</comment>
<comment type="similarity">
    <text evidence="1 3">Belongs to the bacterial flagellin family.</text>
</comment>
<proteinExistence type="inferred from homology"/>
<dbReference type="GO" id="GO:0005198">
    <property type="term" value="F:structural molecule activity"/>
    <property type="evidence" value="ECO:0007669"/>
    <property type="project" value="UniProtKB-UniRule"/>
</dbReference>
<keyword evidence="6" id="KW-0282">Flagellum</keyword>
<reference evidence="6 7" key="1">
    <citation type="submission" date="2016-10" db="EMBL/GenBank/DDBJ databases">
        <authorList>
            <person name="de Groot N.N."/>
        </authorList>
    </citation>
    <scope>NUCLEOTIDE SEQUENCE [LARGE SCALE GENOMIC DNA]</scope>
    <source>
        <strain evidence="6 7">AB35.6</strain>
    </source>
</reference>
<keyword evidence="2 3" id="KW-0975">Bacterial flagellum</keyword>
<dbReference type="SUPFAM" id="SSF64518">
    <property type="entry name" value="Phase 1 flagellin"/>
    <property type="match status" value="1"/>
</dbReference>
<dbReference type="PANTHER" id="PTHR42792">
    <property type="entry name" value="FLAGELLIN"/>
    <property type="match status" value="1"/>
</dbReference>
<evidence type="ECO:0000256" key="3">
    <source>
        <dbReference type="RuleBase" id="RU362073"/>
    </source>
</evidence>
<feature type="domain" description="Flagellin C-terminal" evidence="5">
    <location>
        <begin position="216"/>
        <end position="293"/>
    </location>
</feature>
<dbReference type="AlphaFoldDB" id="A0A1H4IRN0"/>
<dbReference type="Gene3D" id="1.20.1330.10">
    <property type="entry name" value="f41 fragment of flagellin, N-terminal domain"/>
    <property type="match status" value="1"/>
</dbReference>
<keyword evidence="6" id="KW-0969">Cilium</keyword>
<dbReference type="OrthoDB" id="9758307at2"/>
<evidence type="ECO:0000259" key="4">
    <source>
        <dbReference type="Pfam" id="PF00669"/>
    </source>
</evidence>
<dbReference type="Proteomes" id="UP000182409">
    <property type="component" value="Unassembled WGS sequence"/>
</dbReference>
<name>A0A1H4IRN0_9BACT</name>
<dbReference type="EMBL" id="FNSD01000001">
    <property type="protein sequence ID" value="SEB36781.1"/>
    <property type="molecule type" value="Genomic_DNA"/>
</dbReference>
<feature type="domain" description="Flagellin N-terminal" evidence="4">
    <location>
        <begin position="8"/>
        <end position="139"/>
    </location>
</feature>
<accession>A0A1H4IRN0</accession>
<keyword evidence="3" id="KW-0964">Secreted</keyword>
<dbReference type="Pfam" id="PF00669">
    <property type="entry name" value="Flagellin_N"/>
    <property type="match status" value="1"/>
</dbReference>
<evidence type="ECO:0000259" key="5">
    <source>
        <dbReference type="Pfam" id="PF00700"/>
    </source>
</evidence>
<dbReference type="InterPro" id="IPR046358">
    <property type="entry name" value="Flagellin_C"/>
</dbReference>
<dbReference type="InterPro" id="IPR001492">
    <property type="entry name" value="Flagellin"/>
</dbReference>
<protein>
    <recommendedName>
        <fullName evidence="3">Flagellin</fullName>
    </recommendedName>
</protein>
<dbReference type="GO" id="GO:0009288">
    <property type="term" value="C:bacterial-type flagellum"/>
    <property type="evidence" value="ECO:0007669"/>
    <property type="project" value="UniProtKB-SubCell"/>
</dbReference>
<organism evidence="6 7">
    <name type="scientific">Terriglobus roseus</name>
    <dbReference type="NCBI Taxonomy" id="392734"/>
    <lineage>
        <taxon>Bacteria</taxon>
        <taxon>Pseudomonadati</taxon>
        <taxon>Acidobacteriota</taxon>
        <taxon>Terriglobia</taxon>
        <taxon>Terriglobales</taxon>
        <taxon>Acidobacteriaceae</taxon>
        <taxon>Terriglobus</taxon>
    </lineage>
</organism>
<dbReference type="PANTHER" id="PTHR42792:SF1">
    <property type="entry name" value="FLAGELLAR HOOK-ASSOCIATED PROTEIN 3"/>
    <property type="match status" value="1"/>
</dbReference>
<keyword evidence="6" id="KW-0966">Cell projection</keyword>
<dbReference type="GO" id="GO:0005576">
    <property type="term" value="C:extracellular region"/>
    <property type="evidence" value="ECO:0007669"/>
    <property type="project" value="UniProtKB-SubCell"/>
</dbReference>
<dbReference type="RefSeq" id="WP_074651772.1">
    <property type="nucleotide sequence ID" value="NZ_FNSD01000001.1"/>
</dbReference>
<evidence type="ECO:0000313" key="6">
    <source>
        <dbReference type="EMBL" id="SEB36781.1"/>
    </source>
</evidence>
<comment type="subcellular location">
    <subcellularLocation>
        <location evidence="3">Secreted</location>
    </subcellularLocation>
    <subcellularLocation>
        <location evidence="3">Bacterial flagellum</location>
    </subcellularLocation>
</comment>
<dbReference type="InterPro" id="IPR001029">
    <property type="entry name" value="Flagellin_N"/>
</dbReference>
<sequence>MLSSTASLQSLIASLNAMNERQTKITNEMSSGVRMTALSDDADAAGQAVLMAATLRGNDSFVATATTVGNRMQAADTALSSVVSQLTSAITTAVGALSDVTSATARATDAHQLAAIRDSILSLANSSYAGSYLFSGSGTAVPFAEDASGAVSYVGDAQTSSVTLSGGGKLQSSLAGASVFMAASASVFSALNDAIAALQPGSTADAATVTGNLRASLDNVSLQRAMLDTAQNRLSSESSYVTSQSTNLTADQSTLLSADTVALATELSAVTTQRSALLSTIGIVQKGSLFDYL</sequence>
<evidence type="ECO:0000256" key="1">
    <source>
        <dbReference type="ARBA" id="ARBA00005709"/>
    </source>
</evidence>
<gene>
    <name evidence="6" type="ORF">SAMN05443244_0006</name>
</gene>
<evidence type="ECO:0000313" key="7">
    <source>
        <dbReference type="Proteomes" id="UP000182409"/>
    </source>
</evidence>
<evidence type="ECO:0000256" key="2">
    <source>
        <dbReference type="ARBA" id="ARBA00023143"/>
    </source>
</evidence>
<dbReference type="Pfam" id="PF00700">
    <property type="entry name" value="Flagellin_C"/>
    <property type="match status" value="1"/>
</dbReference>